<feature type="compositionally biased region" description="Gly residues" evidence="4">
    <location>
        <begin position="253"/>
        <end position="263"/>
    </location>
</feature>
<feature type="compositionally biased region" description="Low complexity" evidence="4">
    <location>
        <begin position="264"/>
        <end position="274"/>
    </location>
</feature>
<evidence type="ECO:0000313" key="7">
    <source>
        <dbReference type="Proteomes" id="UP000638648"/>
    </source>
</evidence>
<dbReference type="GO" id="GO:0032259">
    <property type="term" value="P:methylation"/>
    <property type="evidence" value="ECO:0007669"/>
    <property type="project" value="UniProtKB-KW"/>
</dbReference>
<dbReference type="InterPro" id="IPR029063">
    <property type="entry name" value="SAM-dependent_MTases_sf"/>
</dbReference>
<keyword evidence="3" id="KW-0949">S-adenosyl-L-methionine</keyword>
<dbReference type="GO" id="GO:0008757">
    <property type="term" value="F:S-adenosylmethionine-dependent methyltransferase activity"/>
    <property type="evidence" value="ECO:0007669"/>
    <property type="project" value="InterPro"/>
</dbReference>
<evidence type="ECO:0000256" key="2">
    <source>
        <dbReference type="ARBA" id="ARBA00022679"/>
    </source>
</evidence>
<feature type="region of interest" description="Disordered" evidence="4">
    <location>
        <begin position="242"/>
        <end position="274"/>
    </location>
</feature>
<reference evidence="6" key="1">
    <citation type="submission" date="2020-10" db="EMBL/GenBank/DDBJ databases">
        <title>Sequencing the genomes of 1000 actinobacteria strains.</title>
        <authorList>
            <person name="Klenk H.-P."/>
        </authorList>
    </citation>
    <scope>NUCLEOTIDE SEQUENCE</scope>
    <source>
        <strain evidence="6">DSM 45354</strain>
    </source>
</reference>
<keyword evidence="1 6" id="KW-0489">Methyltransferase</keyword>
<name>A0A927MTN1_9ACTN</name>
<dbReference type="Gene3D" id="3.40.50.150">
    <property type="entry name" value="Vaccinia Virus protein VP39"/>
    <property type="match status" value="1"/>
</dbReference>
<dbReference type="PANTHER" id="PTHR43464:SF19">
    <property type="entry name" value="UBIQUINONE BIOSYNTHESIS O-METHYLTRANSFERASE, MITOCHONDRIAL"/>
    <property type="match status" value="1"/>
</dbReference>
<accession>A0A927MTN1</accession>
<dbReference type="InterPro" id="IPR013216">
    <property type="entry name" value="Methyltransf_11"/>
</dbReference>
<protein>
    <submittedName>
        <fullName evidence="6">SAM-dependent methyltransferase</fullName>
    </submittedName>
</protein>
<sequence>MTSTDSRRYPPTSERVTADAYQAREGDYLIYLFHLATYDFAIPYTADRRVLDFGCGTGYGAHRISPECGSITGVDVSASAIDFARDHYQAARLDFRHIAPVEQEPLPFADASFDVVLSFQVIEHVPDADRYLAEAVRVLAPGGVLVVATPDRTTRLLRGQRPWNRYHLVEYSPAALNTLLGRHFREVELSGMGADPAILGRELRRSRRVRWMMLPFTFPGAPEAWRQAGLAATKAVQARLSRPAAGKHSAGTGVEGAAGGAGVEPGPSSTSGAAASFGYDETAIRIAADIHPSANIVAVARKA</sequence>
<dbReference type="EMBL" id="JADBEM010000001">
    <property type="protein sequence ID" value="MBE1606131.1"/>
    <property type="molecule type" value="Genomic_DNA"/>
</dbReference>
<evidence type="ECO:0000256" key="1">
    <source>
        <dbReference type="ARBA" id="ARBA00022603"/>
    </source>
</evidence>
<dbReference type="SUPFAM" id="SSF53335">
    <property type="entry name" value="S-adenosyl-L-methionine-dependent methyltransferases"/>
    <property type="match status" value="1"/>
</dbReference>
<evidence type="ECO:0000256" key="3">
    <source>
        <dbReference type="ARBA" id="ARBA00022691"/>
    </source>
</evidence>
<feature type="domain" description="Methyltransferase type 11" evidence="5">
    <location>
        <begin position="51"/>
        <end position="147"/>
    </location>
</feature>
<dbReference type="PANTHER" id="PTHR43464">
    <property type="entry name" value="METHYLTRANSFERASE"/>
    <property type="match status" value="1"/>
</dbReference>
<organism evidence="6 7">
    <name type="scientific">Actinopolymorpha pittospori</name>
    <dbReference type="NCBI Taxonomy" id="648752"/>
    <lineage>
        <taxon>Bacteria</taxon>
        <taxon>Bacillati</taxon>
        <taxon>Actinomycetota</taxon>
        <taxon>Actinomycetes</taxon>
        <taxon>Propionibacteriales</taxon>
        <taxon>Actinopolymorphaceae</taxon>
        <taxon>Actinopolymorpha</taxon>
    </lineage>
</organism>
<dbReference type="Proteomes" id="UP000638648">
    <property type="component" value="Unassembled WGS sequence"/>
</dbReference>
<gene>
    <name evidence="6" type="ORF">HEB94_002979</name>
</gene>
<dbReference type="CDD" id="cd02440">
    <property type="entry name" value="AdoMet_MTases"/>
    <property type="match status" value="1"/>
</dbReference>
<keyword evidence="7" id="KW-1185">Reference proteome</keyword>
<dbReference type="Pfam" id="PF08241">
    <property type="entry name" value="Methyltransf_11"/>
    <property type="match status" value="1"/>
</dbReference>
<proteinExistence type="predicted"/>
<evidence type="ECO:0000259" key="5">
    <source>
        <dbReference type="Pfam" id="PF08241"/>
    </source>
</evidence>
<dbReference type="AlphaFoldDB" id="A0A927MTN1"/>
<comment type="caution">
    <text evidence="6">The sequence shown here is derived from an EMBL/GenBank/DDBJ whole genome shotgun (WGS) entry which is preliminary data.</text>
</comment>
<evidence type="ECO:0000256" key="4">
    <source>
        <dbReference type="SAM" id="MobiDB-lite"/>
    </source>
</evidence>
<evidence type="ECO:0000313" key="6">
    <source>
        <dbReference type="EMBL" id="MBE1606131.1"/>
    </source>
</evidence>
<dbReference type="RefSeq" id="WP_192750312.1">
    <property type="nucleotide sequence ID" value="NZ_BAABJL010000025.1"/>
</dbReference>
<keyword evidence="2" id="KW-0808">Transferase</keyword>